<dbReference type="AlphaFoldDB" id="A0A6C2UD91"/>
<dbReference type="RefSeq" id="WP_136059639.1">
    <property type="nucleotide sequence ID" value="NZ_CAAHFH010000001.1"/>
</dbReference>
<proteinExistence type="predicted"/>
<gene>
    <name evidence="2" type="ORF">SCARR_00171</name>
</gene>
<evidence type="ECO:0000313" key="2">
    <source>
        <dbReference type="EMBL" id="VGO18120.1"/>
    </source>
</evidence>
<organism evidence="2 3">
    <name type="scientific">Pontiella sulfatireligans</name>
    <dbReference type="NCBI Taxonomy" id="2750658"/>
    <lineage>
        <taxon>Bacteria</taxon>
        <taxon>Pseudomonadati</taxon>
        <taxon>Kiritimatiellota</taxon>
        <taxon>Kiritimatiellia</taxon>
        <taxon>Kiritimatiellales</taxon>
        <taxon>Pontiellaceae</taxon>
        <taxon>Pontiella</taxon>
    </lineage>
</organism>
<keyword evidence="1" id="KW-0732">Signal</keyword>
<feature type="signal peptide" evidence="1">
    <location>
        <begin position="1"/>
        <end position="20"/>
    </location>
</feature>
<dbReference type="EMBL" id="CAAHFH010000001">
    <property type="protein sequence ID" value="VGO18120.1"/>
    <property type="molecule type" value="Genomic_DNA"/>
</dbReference>
<evidence type="ECO:0008006" key="4">
    <source>
        <dbReference type="Google" id="ProtNLM"/>
    </source>
</evidence>
<dbReference type="Proteomes" id="UP000346198">
    <property type="component" value="Unassembled WGS sequence"/>
</dbReference>
<evidence type="ECO:0000313" key="3">
    <source>
        <dbReference type="Proteomes" id="UP000346198"/>
    </source>
</evidence>
<feature type="chain" id="PRO_5025509515" description="DUF302 domain-containing protein" evidence="1">
    <location>
        <begin position="21"/>
        <end position="273"/>
    </location>
</feature>
<protein>
    <recommendedName>
        <fullName evidence="4">DUF302 domain-containing protein</fullName>
    </recommendedName>
</protein>
<reference evidence="2 3" key="1">
    <citation type="submission" date="2019-04" db="EMBL/GenBank/DDBJ databases">
        <authorList>
            <person name="Van Vliet M D."/>
        </authorList>
    </citation>
    <scope>NUCLEOTIDE SEQUENCE [LARGE SCALE GENOMIC DNA]</scope>
    <source>
        <strain evidence="2 3">F21</strain>
    </source>
</reference>
<name>A0A6C2UD91_9BACT</name>
<accession>A0A6C2UD91</accession>
<evidence type="ECO:0000256" key="1">
    <source>
        <dbReference type="SAM" id="SignalP"/>
    </source>
</evidence>
<keyword evidence="3" id="KW-1185">Reference proteome</keyword>
<sequence length="273" mass="30479">MLKRMWVLGLILCVCGVSWAAETVATDFKAAYLPLEALEQKLAANGLEVVGKHAVAGNKKYTSVVYTSKDLKKLAKNPNRGFIAVLRIMHNADKKEVVASNPEYFIRAFFQKDYKEGMEKPVMKALQSALGTLTPTADQLKTKKLAKYHFMMSMPYYDDFVRVAKGTTPDLMKKLEANAGDRVVFKLDLAGDGSSMLCGVALPKEIEKFNEKLDTMGRSHLLPYTVLIENGEANILHAKYYLALSFPQLTMTEFMKIMAVPGNIEDAFKADFQ</sequence>